<protein>
    <recommendedName>
        <fullName evidence="1">HNH nuclease domain-containing protein</fullName>
    </recommendedName>
</protein>
<evidence type="ECO:0000259" key="1">
    <source>
        <dbReference type="Pfam" id="PF13391"/>
    </source>
</evidence>
<dbReference type="InterPro" id="IPR003615">
    <property type="entry name" value="HNH_nuc"/>
</dbReference>
<dbReference type="AlphaFoldDB" id="A0A9P8LBI6"/>
<accession>A0A9P8LBI6</accession>
<reference evidence="2" key="1">
    <citation type="submission" date="2021-03" db="EMBL/GenBank/DDBJ databases">
        <title>Comparative genomics and phylogenomic investigation of the class Geoglossomycetes provide insights into ecological specialization and systematics.</title>
        <authorList>
            <person name="Melie T."/>
            <person name="Pirro S."/>
            <person name="Miller A.N."/>
            <person name="Quandt A."/>
        </authorList>
    </citation>
    <scope>NUCLEOTIDE SEQUENCE</scope>
    <source>
        <strain evidence="2">CAQ_001_2017</strain>
    </source>
</reference>
<dbReference type="Proteomes" id="UP000750711">
    <property type="component" value="Unassembled WGS sequence"/>
</dbReference>
<comment type="caution">
    <text evidence="2">The sequence shown here is derived from an EMBL/GenBank/DDBJ whole genome shotgun (WGS) entry which is preliminary data.</text>
</comment>
<dbReference type="Pfam" id="PF13391">
    <property type="entry name" value="HNH_2"/>
    <property type="match status" value="1"/>
</dbReference>
<feature type="non-terminal residue" evidence="2">
    <location>
        <position position="383"/>
    </location>
</feature>
<proteinExistence type="predicted"/>
<feature type="domain" description="HNH nuclease" evidence="1">
    <location>
        <begin position="233"/>
        <end position="305"/>
    </location>
</feature>
<gene>
    <name evidence="2" type="ORF">GP486_004193</name>
</gene>
<sequence length="383" mass="43221">MASPHLRHQSSLEAILDFSPITALAPDQRVRAKDILTRLFEYYRQSPPPSPIDPASKLQPRKYKRADLLGLVCEFAVSEQGRDRVLRYLLTSLLDNETERQEEQNQQQQATLDISDILTTFADFDSWDQPRKTAVAVRIEQTADNLVDHFFLPLRASGIKTPQPTPNLASGTDILPIGTSNRLSNLRAQCLIRDHHRCVVTRHFDMSEADSRYRRDGADAKDDGGRLLTEEKEDPMFLEVAHIIPHSLMSGSNAELSPAKKYVLQVLDMFDPGITNLINGQDIDRAFNALTLTPDMHHLFGSLHLNFEPIPDQKHTYVIRSVGPFMRSSRFPLVRTLLTAPNKTIDPPSPRLLAIHRACSMILHLSGAGNYIECVLRDEDAMM</sequence>
<dbReference type="EMBL" id="JAGHQM010000634">
    <property type="protein sequence ID" value="KAH0559294.1"/>
    <property type="molecule type" value="Genomic_DNA"/>
</dbReference>
<evidence type="ECO:0000313" key="3">
    <source>
        <dbReference type="Proteomes" id="UP000750711"/>
    </source>
</evidence>
<evidence type="ECO:0000313" key="2">
    <source>
        <dbReference type="EMBL" id="KAH0559294.1"/>
    </source>
</evidence>
<name>A0A9P8LBI6_9PEZI</name>
<keyword evidence="3" id="KW-1185">Reference proteome</keyword>
<organism evidence="2 3">
    <name type="scientific">Trichoglossum hirsutum</name>
    <dbReference type="NCBI Taxonomy" id="265104"/>
    <lineage>
        <taxon>Eukaryota</taxon>
        <taxon>Fungi</taxon>
        <taxon>Dikarya</taxon>
        <taxon>Ascomycota</taxon>
        <taxon>Pezizomycotina</taxon>
        <taxon>Geoglossomycetes</taxon>
        <taxon>Geoglossales</taxon>
        <taxon>Geoglossaceae</taxon>
        <taxon>Trichoglossum</taxon>
    </lineage>
</organism>